<feature type="domain" description="Thiamine pyrophosphate enzyme central" evidence="11">
    <location>
        <begin position="191"/>
        <end position="320"/>
    </location>
</feature>
<keyword evidence="8" id="KW-0028">Amino-acid biosynthesis</keyword>
<dbReference type="EMBL" id="LZSO01000031">
    <property type="protein sequence ID" value="OBB27222.1"/>
    <property type="molecule type" value="Genomic_DNA"/>
</dbReference>
<evidence type="ECO:0000256" key="3">
    <source>
        <dbReference type="ARBA" id="ARBA00007812"/>
    </source>
</evidence>
<comment type="similarity">
    <text evidence="3 10">Belongs to the TPP enzyme family.</text>
</comment>
<dbReference type="AlphaFoldDB" id="A0A1A0QYR6"/>
<evidence type="ECO:0000256" key="10">
    <source>
        <dbReference type="RuleBase" id="RU362132"/>
    </source>
</evidence>
<dbReference type="CDD" id="cd00568">
    <property type="entry name" value="TPP_enzymes"/>
    <property type="match status" value="1"/>
</dbReference>
<evidence type="ECO:0000256" key="9">
    <source>
        <dbReference type="ARBA" id="ARBA00048670"/>
    </source>
</evidence>
<dbReference type="Pfam" id="PF02775">
    <property type="entry name" value="TPP_enzyme_C"/>
    <property type="match status" value="1"/>
</dbReference>
<dbReference type="UniPathway" id="UPA00049">
    <property type="reaction ID" value="UER00059"/>
</dbReference>
<evidence type="ECO:0000256" key="4">
    <source>
        <dbReference type="ARBA" id="ARBA00013145"/>
    </source>
</evidence>
<dbReference type="InterPro" id="IPR011766">
    <property type="entry name" value="TPP_enzyme_TPP-bd"/>
</dbReference>
<dbReference type="GO" id="GO:0009097">
    <property type="term" value="P:isoleucine biosynthetic process"/>
    <property type="evidence" value="ECO:0007669"/>
    <property type="project" value="UniProtKB-UniPathway"/>
</dbReference>
<evidence type="ECO:0000256" key="7">
    <source>
        <dbReference type="ARBA" id="ARBA00023052"/>
    </source>
</evidence>
<dbReference type="Gene3D" id="3.40.50.1220">
    <property type="entry name" value="TPP-binding domain"/>
    <property type="match status" value="1"/>
</dbReference>
<proteinExistence type="inferred from homology"/>
<name>A0A1A0QYR6_MYCPR</name>
<dbReference type="InterPro" id="IPR029035">
    <property type="entry name" value="DHS-like_NAD/FAD-binding_dom"/>
</dbReference>
<evidence type="ECO:0000256" key="6">
    <source>
        <dbReference type="ARBA" id="ARBA00022827"/>
    </source>
</evidence>
<dbReference type="GO" id="GO:0050660">
    <property type="term" value="F:flavin adenine dinucleotide binding"/>
    <property type="evidence" value="ECO:0007669"/>
    <property type="project" value="TreeGrafter"/>
</dbReference>
<dbReference type="PANTHER" id="PTHR18968">
    <property type="entry name" value="THIAMINE PYROPHOSPHATE ENZYMES"/>
    <property type="match status" value="1"/>
</dbReference>
<dbReference type="SUPFAM" id="SSF52467">
    <property type="entry name" value="DHS-like NAD/FAD-binding domain"/>
    <property type="match status" value="1"/>
</dbReference>
<dbReference type="GO" id="GO:0003984">
    <property type="term" value="F:acetolactate synthase activity"/>
    <property type="evidence" value="ECO:0007669"/>
    <property type="project" value="UniProtKB-EC"/>
</dbReference>
<feature type="domain" description="Thiamine pyrophosphate enzyme TPP-binding" evidence="12">
    <location>
        <begin position="398"/>
        <end position="532"/>
    </location>
</feature>
<organism evidence="14 15">
    <name type="scientific">Mycolicibacterium peregrinum</name>
    <name type="common">Mycobacterium peregrinum</name>
    <dbReference type="NCBI Taxonomy" id="43304"/>
    <lineage>
        <taxon>Bacteria</taxon>
        <taxon>Bacillati</taxon>
        <taxon>Actinomycetota</taxon>
        <taxon>Actinomycetes</taxon>
        <taxon>Mycobacteriales</taxon>
        <taxon>Mycobacteriaceae</taxon>
        <taxon>Mycolicibacterium</taxon>
    </lineage>
</organism>
<evidence type="ECO:0000256" key="2">
    <source>
        <dbReference type="ARBA" id="ARBA00005025"/>
    </source>
</evidence>
<keyword evidence="6" id="KW-0274">FAD</keyword>
<dbReference type="PANTHER" id="PTHR18968:SF13">
    <property type="entry name" value="ACETOLACTATE SYNTHASE CATALYTIC SUBUNIT, MITOCHONDRIAL"/>
    <property type="match status" value="1"/>
</dbReference>
<dbReference type="Proteomes" id="UP000093902">
    <property type="component" value="Unassembled WGS sequence"/>
</dbReference>
<evidence type="ECO:0000256" key="8">
    <source>
        <dbReference type="ARBA" id="ARBA00023304"/>
    </source>
</evidence>
<comment type="pathway">
    <text evidence="2">Amino-acid biosynthesis; L-valine biosynthesis; L-valine from pyruvate: step 1/4.</text>
</comment>
<evidence type="ECO:0000259" key="11">
    <source>
        <dbReference type="Pfam" id="PF00205"/>
    </source>
</evidence>
<comment type="caution">
    <text evidence="14">The sequence shown here is derived from an EMBL/GenBank/DDBJ whole genome shotgun (WGS) entry which is preliminary data.</text>
</comment>
<feature type="domain" description="Thiamine pyrophosphate enzyme N-terminal TPP-binding" evidence="13">
    <location>
        <begin position="7"/>
        <end position="105"/>
    </location>
</feature>
<evidence type="ECO:0000313" key="14">
    <source>
        <dbReference type="EMBL" id="OBB27222.1"/>
    </source>
</evidence>
<evidence type="ECO:0000256" key="5">
    <source>
        <dbReference type="ARBA" id="ARBA00022630"/>
    </source>
</evidence>
<dbReference type="GO" id="GO:0009099">
    <property type="term" value="P:L-valine biosynthetic process"/>
    <property type="evidence" value="ECO:0007669"/>
    <property type="project" value="UniProtKB-UniPathway"/>
</dbReference>
<evidence type="ECO:0000313" key="15">
    <source>
        <dbReference type="Proteomes" id="UP000093902"/>
    </source>
</evidence>
<evidence type="ECO:0000256" key="1">
    <source>
        <dbReference type="ARBA" id="ARBA00004974"/>
    </source>
</evidence>
<dbReference type="InterPro" id="IPR012001">
    <property type="entry name" value="Thiamin_PyroP_enz_TPP-bd_dom"/>
</dbReference>
<dbReference type="Pfam" id="PF00205">
    <property type="entry name" value="TPP_enzyme_M"/>
    <property type="match status" value="1"/>
</dbReference>
<dbReference type="InterPro" id="IPR012000">
    <property type="entry name" value="Thiamin_PyroP_enz_cen_dom"/>
</dbReference>
<dbReference type="InterPro" id="IPR029061">
    <property type="entry name" value="THDP-binding"/>
</dbReference>
<keyword evidence="7 10" id="KW-0786">Thiamine pyrophosphate</keyword>
<reference evidence="15" key="1">
    <citation type="submission" date="2016-06" db="EMBL/GenBank/DDBJ databases">
        <authorList>
            <person name="Sutton G."/>
            <person name="Brinkac L."/>
            <person name="Sanka R."/>
            <person name="Adams M."/>
            <person name="Lau E."/>
            <person name="Mehaffy C."/>
            <person name="Tameris M."/>
            <person name="Hatherill M."/>
            <person name="Hanekom W."/>
            <person name="Mahomed H."/>
            <person name="Mcshane H."/>
        </authorList>
    </citation>
    <scope>NUCLEOTIDE SEQUENCE [LARGE SCALE GENOMIC DNA]</scope>
    <source>
        <strain evidence="15">852002-51209_SCH5440388</strain>
    </source>
</reference>
<comment type="catalytic activity">
    <reaction evidence="9">
        <text>2 pyruvate + H(+) = (2S)-2-acetolactate + CO2</text>
        <dbReference type="Rhea" id="RHEA:25249"/>
        <dbReference type="ChEBI" id="CHEBI:15361"/>
        <dbReference type="ChEBI" id="CHEBI:15378"/>
        <dbReference type="ChEBI" id="CHEBI:16526"/>
        <dbReference type="ChEBI" id="CHEBI:58476"/>
        <dbReference type="EC" id="2.2.1.6"/>
    </reaction>
</comment>
<dbReference type="Pfam" id="PF02776">
    <property type="entry name" value="TPP_enzyme_N"/>
    <property type="match status" value="1"/>
</dbReference>
<dbReference type="UniPathway" id="UPA00047">
    <property type="reaction ID" value="UER00055"/>
</dbReference>
<dbReference type="EC" id="2.2.1.6" evidence="4"/>
<evidence type="ECO:0000259" key="13">
    <source>
        <dbReference type="Pfam" id="PF02776"/>
    </source>
</evidence>
<dbReference type="GO" id="GO:0000287">
    <property type="term" value="F:magnesium ion binding"/>
    <property type="evidence" value="ECO:0007669"/>
    <property type="project" value="InterPro"/>
</dbReference>
<accession>A0A1A0QYR6</accession>
<dbReference type="InterPro" id="IPR045229">
    <property type="entry name" value="TPP_enz"/>
</dbReference>
<gene>
    <name evidence="14" type="ORF">A5792_25810</name>
</gene>
<keyword evidence="5" id="KW-0285">Flavoprotein</keyword>
<dbReference type="GO" id="GO:0005948">
    <property type="term" value="C:acetolactate synthase complex"/>
    <property type="evidence" value="ECO:0007669"/>
    <property type="project" value="TreeGrafter"/>
</dbReference>
<keyword evidence="8" id="KW-0100">Branched-chain amino acid biosynthesis</keyword>
<dbReference type="SUPFAM" id="SSF52518">
    <property type="entry name" value="Thiamin diphosphate-binding fold (THDP-binding)"/>
    <property type="match status" value="2"/>
</dbReference>
<dbReference type="RefSeq" id="WP_064934082.1">
    <property type="nucleotide sequence ID" value="NZ_LZSO01000031.1"/>
</dbReference>
<comment type="pathway">
    <text evidence="1">Amino-acid biosynthesis; L-isoleucine biosynthesis; L-isoleucine from 2-oxobutanoate: step 1/4.</text>
</comment>
<evidence type="ECO:0000259" key="12">
    <source>
        <dbReference type="Pfam" id="PF02775"/>
    </source>
</evidence>
<protein>
    <recommendedName>
        <fullName evidence="4">acetolactate synthase</fullName>
        <ecNumber evidence="4">2.2.1.6</ecNumber>
    </recommendedName>
</protein>
<dbReference type="GO" id="GO:0030976">
    <property type="term" value="F:thiamine pyrophosphate binding"/>
    <property type="evidence" value="ECO:0007669"/>
    <property type="project" value="InterPro"/>
</dbReference>
<dbReference type="CDD" id="cd07035">
    <property type="entry name" value="TPP_PYR_POX_like"/>
    <property type="match status" value="1"/>
</dbReference>
<dbReference type="Gene3D" id="3.40.50.970">
    <property type="match status" value="2"/>
</dbReference>
<sequence>MSHKISGHTALAQAFVDQRVTTAFGVIGEGNIQVLAQLRDDHGVDYVKAAREDGAVLMAGGYTAVTGEVGFASVTHGPGLTNAVTALTHLARRRIPVVVFAGDTDPLLPHGRQRVDQAGIVAPTGAGFQQVYSADAISDDVAHAFGRARAERRPIVLNVTVDVQRRSTTYQPTQVNIAALQAIAPDPAALDLAAGAIADARRPVILAGRGAVLADARTPLRALAARIGAPLATTLCAKDYFRGEPFDLGICGSLSHQIATDTILAADCLIVFGASLNSDTTAGGSLLEGKRIVQVDLESAHLGRHAPVAAAVHADAAQTAVTLVDWFDEVNLPRSGTLCTPELAERLAQYDPRTEFTAQRSDVVDHRELTLLLDAVFERERTYVCDSGLFMLPGYSWLHVTEPSAFIETVAFGSIGLGLATGVGAAVGRPDRPTLVTVGDGGLTMGVAELLTAARYGLDMVVVVYNDGAYGAELAITDRIGMGHDLPLLGDVNFAAVAEAMGVPAVRIEGPDQLDRIATALAGRTGPLLIDVRTGTPPAH</sequence>